<dbReference type="EMBL" id="LMWI01000002">
    <property type="protein sequence ID" value="KUJ46339.1"/>
    <property type="molecule type" value="Genomic_DNA"/>
</dbReference>
<keyword evidence="1" id="KW-0732">Signal</keyword>
<evidence type="ECO:0000313" key="2">
    <source>
        <dbReference type="EMBL" id="KUJ46339.1"/>
    </source>
</evidence>
<keyword evidence="3" id="KW-1185">Reference proteome</keyword>
<accession>A0A9X0I416</accession>
<name>A0A9X0I416_9ACTN</name>
<evidence type="ECO:0000313" key="3">
    <source>
        <dbReference type="Proteomes" id="UP000053246"/>
    </source>
</evidence>
<proteinExistence type="predicted"/>
<evidence type="ECO:0000256" key="1">
    <source>
        <dbReference type="SAM" id="SignalP"/>
    </source>
</evidence>
<comment type="caution">
    <text evidence="2">The sequence shown here is derived from an EMBL/GenBank/DDBJ whole genome shotgun (WGS) entry which is preliminary data.</text>
</comment>
<dbReference type="RefSeq" id="WP_013735885.1">
    <property type="nucleotide sequence ID" value="NZ_LMWI01000002.1"/>
</dbReference>
<reference evidence="2 3" key="1">
    <citation type="submission" date="2015-10" db="EMBL/GenBank/DDBJ databases">
        <authorList>
            <person name="Ju K.-S."/>
            <person name="Doroghazi J.R."/>
            <person name="Metcalf W.W."/>
        </authorList>
    </citation>
    <scope>NUCLEOTIDE SEQUENCE [LARGE SCALE GENOMIC DNA]</scope>
    <source>
        <strain evidence="2 3">NRRL B-24793</strain>
    </source>
</reference>
<protein>
    <recommendedName>
        <fullName evidence="4">Secreted protein</fullName>
    </recommendedName>
</protein>
<feature type="signal peptide" evidence="1">
    <location>
        <begin position="1"/>
        <end position="29"/>
    </location>
</feature>
<feature type="chain" id="PRO_5040873510" description="Secreted protein" evidence="1">
    <location>
        <begin position="30"/>
        <end position="116"/>
    </location>
</feature>
<gene>
    <name evidence="2" type="ORF">ADL17_25790</name>
</gene>
<evidence type="ECO:0008006" key="4">
    <source>
        <dbReference type="Google" id="ProtNLM"/>
    </source>
</evidence>
<organism evidence="2 3">
    <name type="scientific">Micromonospora maris</name>
    <dbReference type="NCBI Taxonomy" id="1003110"/>
    <lineage>
        <taxon>Bacteria</taxon>
        <taxon>Bacillati</taxon>
        <taxon>Actinomycetota</taxon>
        <taxon>Actinomycetes</taxon>
        <taxon>Micromonosporales</taxon>
        <taxon>Micromonosporaceae</taxon>
        <taxon>Micromonospora</taxon>
    </lineage>
</organism>
<dbReference type="AlphaFoldDB" id="A0A9X0I416"/>
<dbReference type="Proteomes" id="UP000053246">
    <property type="component" value="Unassembled WGS sequence"/>
</dbReference>
<sequence>MRPSKSVRTALLATIGAAAIAVTGAPAAAAESRSCTYVDGTLCLHESKWFNGATVEYPAPFGADCVNSSMGFLGWLNLTDYSLRVYEGANCTGISYYVPSGDLHNVQAPLSSFKVV</sequence>